<reference evidence="1 2" key="1">
    <citation type="submission" date="2015-01" db="EMBL/GenBank/DDBJ databases">
        <title>Evolution of Trichinella species and genotypes.</title>
        <authorList>
            <person name="Korhonen P.K."/>
            <person name="Edoardo P."/>
            <person name="Giuseppe L.R."/>
            <person name="Gasser R.B."/>
        </authorList>
    </citation>
    <scope>NUCLEOTIDE SEQUENCE [LARGE SCALE GENOMIC DNA]</scope>
    <source>
        <strain evidence="1">ISS176</strain>
    </source>
</reference>
<sequence length="80" mass="9270">MFTIHVFIADFTTCDFETALIPALQGTFPGFYIKGCYFHFFQAVLRKVTDLGTRTSYIHEAATKKKVKMLLAMCRVQRKR</sequence>
<organism evidence="1 2">
    <name type="scientific">Trichinella pseudospiralis</name>
    <name type="common">Parasitic roundworm</name>
    <dbReference type="NCBI Taxonomy" id="6337"/>
    <lineage>
        <taxon>Eukaryota</taxon>
        <taxon>Metazoa</taxon>
        <taxon>Ecdysozoa</taxon>
        <taxon>Nematoda</taxon>
        <taxon>Enoplea</taxon>
        <taxon>Dorylaimia</taxon>
        <taxon>Trichinellida</taxon>
        <taxon>Trichinellidae</taxon>
        <taxon>Trichinella</taxon>
    </lineage>
</organism>
<evidence type="ECO:0000313" key="2">
    <source>
        <dbReference type="Proteomes" id="UP000054826"/>
    </source>
</evidence>
<comment type="caution">
    <text evidence="1">The sequence shown here is derived from an EMBL/GenBank/DDBJ whole genome shotgun (WGS) entry which is preliminary data.</text>
</comment>
<evidence type="ECO:0000313" key="1">
    <source>
        <dbReference type="EMBL" id="KRZ26689.1"/>
    </source>
</evidence>
<dbReference type="AlphaFoldDB" id="A0A0V1IVD7"/>
<name>A0A0V1IVD7_TRIPS</name>
<proteinExistence type="predicted"/>
<dbReference type="Proteomes" id="UP000054826">
    <property type="component" value="Unassembled WGS sequence"/>
</dbReference>
<protein>
    <recommendedName>
        <fullName evidence="3">MULE transposase domain-containing protein</fullName>
    </recommendedName>
</protein>
<gene>
    <name evidence="1" type="ORF">T4C_9439</name>
</gene>
<dbReference type="EMBL" id="JYDV01000177">
    <property type="protein sequence ID" value="KRZ26689.1"/>
    <property type="molecule type" value="Genomic_DNA"/>
</dbReference>
<accession>A0A0V1IVD7</accession>
<evidence type="ECO:0008006" key="3">
    <source>
        <dbReference type="Google" id="ProtNLM"/>
    </source>
</evidence>